<dbReference type="Pfam" id="PF02169">
    <property type="entry name" value="LPP20"/>
    <property type="match status" value="1"/>
</dbReference>
<sequence length="340" mass="38003">MRNLLFPFLILSFLINAGCASKGPVQPDWVNGNSSKYPPAKYISGKGQAKYQALARDRARADLAKVFEVRIQEQSKDSSQSSRQTQDGKTRLSLSSNASRDIRSQTDQIISGIEIADTWQDKTSKQFYVLAVLNRTKAGNILRDNINRLDDITANAIRRARQINNLLRKIALAHRALQAQLERQIYQQQLKIVEYSGRGLKSPYDLATLASDRETLLQRLTIRTKISADPLGGLAGIVKGAVSAAGFTNLADAKAQYILDAKLRLNESQGTQGWYWQRGTLEISLRQAASQQVQGSKRWNIKVSAQDQAMTKKRARDQIDKILKQELRQTIISFGSTESP</sequence>
<dbReference type="Gene3D" id="3.10.28.20">
    <property type="entry name" value="Acetamidase/Formamidase-like domains"/>
    <property type="match status" value="1"/>
</dbReference>
<feature type="compositionally biased region" description="Polar residues" evidence="1">
    <location>
        <begin position="77"/>
        <end position="99"/>
    </location>
</feature>
<evidence type="ECO:0000259" key="2">
    <source>
        <dbReference type="Pfam" id="PF02169"/>
    </source>
</evidence>
<name>A0A3B1B9X5_9ZZZZ</name>
<dbReference type="AlphaFoldDB" id="A0A3B1B9X5"/>
<evidence type="ECO:0000313" key="3">
    <source>
        <dbReference type="EMBL" id="VAX12872.1"/>
    </source>
</evidence>
<feature type="region of interest" description="Disordered" evidence="1">
    <location>
        <begin position="74"/>
        <end position="99"/>
    </location>
</feature>
<gene>
    <name evidence="3" type="ORF">MNBD_GAMMA24-1361</name>
</gene>
<dbReference type="InterPro" id="IPR024952">
    <property type="entry name" value="LPP20-like_dom"/>
</dbReference>
<feature type="domain" description="Lipoprotein LPP20-like" evidence="2">
    <location>
        <begin position="27"/>
        <end position="133"/>
    </location>
</feature>
<organism evidence="3">
    <name type="scientific">hydrothermal vent metagenome</name>
    <dbReference type="NCBI Taxonomy" id="652676"/>
    <lineage>
        <taxon>unclassified sequences</taxon>
        <taxon>metagenomes</taxon>
        <taxon>ecological metagenomes</taxon>
    </lineage>
</organism>
<evidence type="ECO:0000256" key="1">
    <source>
        <dbReference type="SAM" id="MobiDB-lite"/>
    </source>
</evidence>
<protein>
    <recommendedName>
        <fullName evidence="2">Lipoprotein LPP20-like domain-containing protein</fullName>
    </recommendedName>
</protein>
<reference evidence="3" key="1">
    <citation type="submission" date="2018-06" db="EMBL/GenBank/DDBJ databases">
        <authorList>
            <person name="Zhirakovskaya E."/>
        </authorList>
    </citation>
    <scope>NUCLEOTIDE SEQUENCE</scope>
</reference>
<proteinExistence type="predicted"/>
<accession>A0A3B1B9X5</accession>
<dbReference type="EMBL" id="UOFZ01000067">
    <property type="protein sequence ID" value="VAX12872.1"/>
    <property type="molecule type" value="Genomic_DNA"/>
</dbReference>